<keyword evidence="3" id="KW-1185">Reference proteome</keyword>
<evidence type="ECO:0000256" key="1">
    <source>
        <dbReference type="SAM" id="Phobius"/>
    </source>
</evidence>
<evidence type="ECO:0000313" key="3">
    <source>
        <dbReference type="Proteomes" id="UP000460715"/>
    </source>
</evidence>
<sequence>MTEGPSAQPSKNPADPEWRKRRHEFRLARLNGSLGFATSGMNALLLANGAATLGLLQFFGSLFKETITNAKNAKLVRNFVLSCSGFSAGVVLAVATSVLAFIVMDLLREDYKSKRGAQFRCAGLTTAILSLLAFLFGIYFAVAAVRLIRP</sequence>
<evidence type="ECO:0008006" key="4">
    <source>
        <dbReference type="Google" id="ProtNLM"/>
    </source>
</evidence>
<keyword evidence="1" id="KW-0472">Membrane</keyword>
<dbReference type="RefSeq" id="WP_160939554.1">
    <property type="nucleotide sequence ID" value="NZ_SNVJ01000050.1"/>
</dbReference>
<accession>A0A845BGL4</accession>
<protein>
    <recommendedName>
        <fullName evidence="4">DUF202 domain-containing protein</fullName>
    </recommendedName>
</protein>
<dbReference type="EMBL" id="SNVJ01000050">
    <property type="protein sequence ID" value="MXP66145.1"/>
    <property type="molecule type" value="Genomic_DNA"/>
</dbReference>
<proteinExistence type="predicted"/>
<feature type="transmembrane region" description="Helical" evidence="1">
    <location>
        <begin position="30"/>
        <end position="59"/>
    </location>
</feature>
<dbReference type="Proteomes" id="UP000460715">
    <property type="component" value="Unassembled WGS sequence"/>
</dbReference>
<evidence type="ECO:0000313" key="2">
    <source>
        <dbReference type="EMBL" id="MXP66145.1"/>
    </source>
</evidence>
<feature type="transmembrane region" description="Helical" evidence="1">
    <location>
        <begin position="79"/>
        <end position="103"/>
    </location>
</feature>
<dbReference type="AlphaFoldDB" id="A0A845BGL4"/>
<gene>
    <name evidence="2" type="ORF">E0493_22715</name>
</gene>
<keyword evidence="1" id="KW-0812">Transmembrane</keyword>
<organism evidence="2 3">
    <name type="scientific">Teichococcus coralli</name>
    <dbReference type="NCBI Taxonomy" id="2545983"/>
    <lineage>
        <taxon>Bacteria</taxon>
        <taxon>Pseudomonadati</taxon>
        <taxon>Pseudomonadota</taxon>
        <taxon>Alphaproteobacteria</taxon>
        <taxon>Acetobacterales</taxon>
        <taxon>Roseomonadaceae</taxon>
        <taxon>Roseomonas</taxon>
    </lineage>
</organism>
<comment type="caution">
    <text evidence="2">The sequence shown here is derived from an EMBL/GenBank/DDBJ whole genome shotgun (WGS) entry which is preliminary data.</text>
</comment>
<reference evidence="2 3" key="1">
    <citation type="submission" date="2019-03" db="EMBL/GenBank/DDBJ databases">
        <title>Roseomonas sp. a novel Roseomonas species isolated from Sea whip Gorgonian.</title>
        <authorList>
            <person name="Li F."/>
            <person name="Pan X."/>
            <person name="Huang S."/>
            <person name="Li Z."/>
            <person name="Meng B."/>
        </authorList>
    </citation>
    <scope>NUCLEOTIDE SEQUENCE [LARGE SCALE GENOMIC DNA]</scope>
    <source>
        <strain evidence="2 3">M0104</strain>
    </source>
</reference>
<name>A0A845BGL4_9PROT</name>
<feature type="transmembrane region" description="Helical" evidence="1">
    <location>
        <begin position="124"/>
        <end position="148"/>
    </location>
</feature>
<keyword evidence="1" id="KW-1133">Transmembrane helix</keyword>